<dbReference type="Gene3D" id="3.40.630.30">
    <property type="match status" value="1"/>
</dbReference>
<dbReference type="EMBL" id="VSSQ01014755">
    <property type="protein sequence ID" value="MPM54340.1"/>
    <property type="molecule type" value="Genomic_DNA"/>
</dbReference>
<dbReference type="PROSITE" id="PS51186">
    <property type="entry name" value="GNAT"/>
    <property type="match status" value="1"/>
</dbReference>
<evidence type="ECO:0000256" key="1">
    <source>
        <dbReference type="ARBA" id="ARBA00022679"/>
    </source>
</evidence>
<accession>A0A645AMJ5</accession>
<gene>
    <name evidence="4" type="ORF">SDC9_101118</name>
</gene>
<dbReference type="InterPro" id="IPR000182">
    <property type="entry name" value="GNAT_dom"/>
</dbReference>
<sequence>MEGFLLLKIQEYMIDECVNLFIDTFTKEPWNDIYESREQVVKFFENHFKNNYFVGYVAMQDDKMVALSIGMKKPWIKGFEYYIDEFCVSHEMQGKGIGSWFINAIEENIKEQGMNGIMLNTEKGYPSQKFYEKSGFKTLSDLIILVK</sequence>
<keyword evidence="2" id="KW-0012">Acyltransferase</keyword>
<reference evidence="4" key="1">
    <citation type="submission" date="2019-08" db="EMBL/GenBank/DDBJ databases">
        <authorList>
            <person name="Kucharzyk K."/>
            <person name="Murdoch R.W."/>
            <person name="Higgins S."/>
            <person name="Loffler F."/>
        </authorList>
    </citation>
    <scope>NUCLEOTIDE SEQUENCE</scope>
</reference>
<dbReference type="InterPro" id="IPR016181">
    <property type="entry name" value="Acyl_CoA_acyltransferase"/>
</dbReference>
<evidence type="ECO:0000256" key="2">
    <source>
        <dbReference type="ARBA" id="ARBA00023315"/>
    </source>
</evidence>
<proteinExistence type="predicted"/>
<dbReference type="Pfam" id="PF00583">
    <property type="entry name" value="Acetyltransf_1"/>
    <property type="match status" value="1"/>
</dbReference>
<evidence type="ECO:0000259" key="3">
    <source>
        <dbReference type="PROSITE" id="PS51186"/>
    </source>
</evidence>
<name>A0A645AMJ5_9ZZZZ</name>
<dbReference type="GO" id="GO:0016747">
    <property type="term" value="F:acyltransferase activity, transferring groups other than amino-acyl groups"/>
    <property type="evidence" value="ECO:0007669"/>
    <property type="project" value="InterPro"/>
</dbReference>
<comment type="caution">
    <text evidence="4">The sequence shown here is derived from an EMBL/GenBank/DDBJ whole genome shotgun (WGS) entry which is preliminary data.</text>
</comment>
<dbReference type="AlphaFoldDB" id="A0A645AMJ5"/>
<evidence type="ECO:0000313" key="4">
    <source>
        <dbReference type="EMBL" id="MPM54340.1"/>
    </source>
</evidence>
<dbReference type="CDD" id="cd04301">
    <property type="entry name" value="NAT_SF"/>
    <property type="match status" value="1"/>
</dbReference>
<dbReference type="PANTHER" id="PTHR43420">
    <property type="entry name" value="ACETYLTRANSFERASE"/>
    <property type="match status" value="1"/>
</dbReference>
<dbReference type="InterPro" id="IPR050680">
    <property type="entry name" value="YpeA/RimI_acetyltransf"/>
</dbReference>
<feature type="domain" description="N-acetyltransferase" evidence="3">
    <location>
        <begin position="4"/>
        <end position="147"/>
    </location>
</feature>
<keyword evidence="1" id="KW-0808">Transferase</keyword>
<protein>
    <recommendedName>
        <fullName evidence="3">N-acetyltransferase domain-containing protein</fullName>
    </recommendedName>
</protein>
<dbReference type="PANTHER" id="PTHR43420:SF12">
    <property type="entry name" value="N-ACETYLTRANSFERASE DOMAIN-CONTAINING PROTEIN"/>
    <property type="match status" value="1"/>
</dbReference>
<dbReference type="SUPFAM" id="SSF55729">
    <property type="entry name" value="Acyl-CoA N-acyltransferases (Nat)"/>
    <property type="match status" value="1"/>
</dbReference>
<organism evidence="4">
    <name type="scientific">bioreactor metagenome</name>
    <dbReference type="NCBI Taxonomy" id="1076179"/>
    <lineage>
        <taxon>unclassified sequences</taxon>
        <taxon>metagenomes</taxon>
        <taxon>ecological metagenomes</taxon>
    </lineage>
</organism>